<reference evidence="9 10" key="1">
    <citation type="submission" date="2019-03" db="EMBL/GenBank/DDBJ databases">
        <title>Genomic Encyclopedia of Type Strains, Phase IV (KMG-IV): sequencing the most valuable type-strain genomes for metagenomic binning, comparative biology and taxonomic classification.</title>
        <authorList>
            <person name="Goeker M."/>
        </authorList>
    </citation>
    <scope>NUCLEOTIDE SEQUENCE [LARGE SCALE GENOMIC DNA]</scope>
    <source>
        <strain evidence="9 10">DSM 24629</strain>
    </source>
</reference>
<evidence type="ECO:0000256" key="1">
    <source>
        <dbReference type="ARBA" id="ARBA00004651"/>
    </source>
</evidence>
<proteinExistence type="inferred from homology"/>
<evidence type="ECO:0000259" key="8">
    <source>
        <dbReference type="Pfam" id="PF00892"/>
    </source>
</evidence>
<comment type="similarity">
    <text evidence="2">Belongs to the EamA transporter family.</text>
</comment>
<dbReference type="Proteomes" id="UP000294902">
    <property type="component" value="Unassembled WGS sequence"/>
</dbReference>
<feature type="transmembrane region" description="Helical" evidence="7">
    <location>
        <begin position="7"/>
        <end position="25"/>
    </location>
</feature>
<dbReference type="RefSeq" id="WP_132250454.1">
    <property type="nucleotide sequence ID" value="NZ_SMAL01000002.1"/>
</dbReference>
<evidence type="ECO:0000256" key="7">
    <source>
        <dbReference type="SAM" id="Phobius"/>
    </source>
</evidence>
<feature type="domain" description="EamA" evidence="8">
    <location>
        <begin position="153"/>
        <end position="287"/>
    </location>
</feature>
<dbReference type="EMBL" id="SMAL01000002">
    <property type="protein sequence ID" value="TCT16223.1"/>
    <property type="molecule type" value="Genomic_DNA"/>
</dbReference>
<keyword evidence="6 7" id="KW-0472">Membrane</keyword>
<feature type="transmembrane region" description="Helical" evidence="7">
    <location>
        <begin position="148"/>
        <end position="169"/>
    </location>
</feature>
<dbReference type="GO" id="GO:0005886">
    <property type="term" value="C:plasma membrane"/>
    <property type="evidence" value="ECO:0007669"/>
    <property type="project" value="UniProtKB-SubCell"/>
</dbReference>
<organism evidence="9 10">
    <name type="scientific">Natranaerovirga pectinivora</name>
    <dbReference type="NCBI Taxonomy" id="682400"/>
    <lineage>
        <taxon>Bacteria</taxon>
        <taxon>Bacillati</taxon>
        <taxon>Bacillota</taxon>
        <taxon>Clostridia</taxon>
        <taxon>Lachnospirales</taxon>
        <taxon>Natranaerovirgaceae</taxon>
        <taxon>Natranaerovirga</taxon>
    </lineage>
</organism>
<sequence length="300" mass="33514">MKKNTYFYILMIVSMTFWGGSWTSGKIISQSASPEILIFWRFFITFISFVPVVLYLKVPLKLNKKGFIQVLIGAVCLAVYNFLFFIGLTVGLAGAGGVLVTTLNPLFTFLITAILFKQKFEWKHMIGLFVGCIGGFVLLEGWKFNSGQILMGGNLLFFFAAITWGFLSITSQTSKKNIHAFTFSFYTYGITALITLFLSIPKGLFSTHYMTTGFWINVIYISIGVTTFATTAYFFAVSNLGARRASSFIFLVPTSAMITSWLLLGEVPRLVTIIGGSLSLMAVYIMNTSYKIKFLKQKLV</sequence>
<evidence type="ECO:0000313" key="9">
    <source>
        <dbReference type="EMBL" id="TCT16223.1"/>
    </source>
</evidence>
<dbReference type="OrthoDB" id="9799821at2"/>
<feature type="transmembrane region" description="Helical" evidence="7">
    <location>
        <begin position="92"/>
        <end position="116"/>
    </location>
</feature>
<dbReference type="InterPro" id="IPR050638">
    <property type="entry name" value="AA-Vitamin_Transporters"/>
</dbReference>
<dbReference type="PANTHER" id="PTHR32322">
    <property type="entry name" value="INNER MEMBRANE TRANSPORTER"/>
    <property type="match status" value="1"/>
</dbReference>
<dbReference type="AlphaFoldDB" id="A0A4R3MMN1"/>
<dbReference type="Pfam" id="PF00892">
    <property type="entry name" value="EamA"/>
    <property type="match status" value="2"/>
</dbReference>
<feature type="transmembrane region" description="Helical" evidence="7">
    <location>
        <begin position="248"/>
        <end position="264"/>
    </location>
</feature>
<keyword evidence="4 7" id="KW-0812">Transmembrane</keyword>
<keyword evidence="3" id="KW-1003">Cell membrane</keyword>
<feature type="transmembrane region" description="Helical" evidence="7">
    <location>
        <begin position="270"/>
        <end position="290"/>
    </location>
</feature>
<dbReference type="SUPFAM" id="SSF103481">
    <property type="entry name" value="Multidrug resistance efflux transporter EmrE"/>
    <property type="match status" value="2"/>
</dbReference>
<evidence type="ECO:0000256" key="3">
    <source>
        <dbReference type="ARBA" id="ARBA00022475"/>
    </source>
</evidence>
<evidence type="ECO:0000256" key="6">
    <source>
        <dbReference type="ARBA" id="ARBA00023136"/>
    </source>
</evidence>
<feature type="transmembrane region" description="Helical" evidence="7">
    <location>
        <begin position="125"/>
        <end position="142"/>
    </location>
</feature>
<gene>
    <name evidence="9" type="ORF">EDC18_102240</name>
</gene>
<feature type="transmembrane region" description="Helical" evidence="7">
    <location>
        <begin position="181"/>
        <end position="200"/>
    </location>
</feature>
<feature type="transmembrane region" description="Helical" evidence="7">
    <location>
        <begin position="68"/>
        <end position="86"/>
    </location>
</feature>
<evidence type="ECO:0000256" key="4">
    <source>
        <dbReference type="ARBA" id="ARBA00022692"/>
    </source>
</evidence>
<feature type="transmembrane region" description="Helical" evidence="7">
    <location>
        <begin position="37"/>
        <end position="56"/>
    </location>
</feature>
<name>A0A4R3MMN1_9FIRM</name>
<dbReference type="InterPro" id="IPR037185">
    <property type="entry name" value="EmrE-like"/>
</dbReference>
<comment type="subcellular location">
    <subcellularLocation>
        <location evidence="1">Cell membrane</location>
        <topology evidence="1">Multi-pass membrane protein</topology>
    </subcellularLocation>
</comment>
<feature type="transmembrane region" description="Helical" evidence="7">
    <location>
        <begin position="212"/>
        <end position="236"/>
    </location>
</feature>
<evidence type="ECO:0000313" key="10">
    <source>
        <dbReference type="Proteomes" id="UP000294902"/>
    </source>
</evidence>
<protein>
    <submittedName>
        <fullName evidence="9">Drug/metabolite transporter (DMT)-like permease</fullName>
    </submittedName>
</protein>
<comment type="caution">
    <text evidence="9">The sequence shown here is derived from an EMBL/GenBank/DDBJ whole genome shotgun (WGS) entry which is preliminary data.</text>
</comment>
<keyword evidence="5 7" id="KW-1133">Transmembrane helix</keyword>
<feature type="domain" description="EamA" evidence="8">
    <location>
        <begin position="8"/>
        <end position="138"/>
    </location>
</feature>
<dbReference type="InterPro" id="IPR000620">
    <property type="entry name" value="EamA_dom"/>
</dbReference>
<evidence type="ECO:0000256" key="2">
    <source>
        <dbReference type="ARBA" id="ARBA00007362"/>
    </source>
</evidence>
<accession>A0A4R3MMN1</accession>
<evidence type="ECO:0000256" key="5">
    <source>
        <dbReference type="ARBA" id="ARBA00022989"/>
    </source>
</evidence>
<dbReference type="PANTHER" id="PTHR32322:SF18">
    <property type="entry name" value="S-ADENOSYLMETHIONINE_S-ADENOSYLHOMOCYSTEINE TRANSPORTER"/>
    <property type="match status" value="1"/>
</dbReference>
<keyword evidence="10" id="KW-1185">Reference proteome</keyword>